<evidence type="ECO:0000313" key="2">
    <source>
        <dbReference type="Proteomes" id="UP000063308"/>
    </source>
</evidence>
<protein>
    <submittedName>
        <fullName evidence="1">Uncharacterized protein</fullName>
    </submittedName>
</protein>
<sequence>MGFPFDLTIDDIVIPETCPVLGIPLIRSGHPDSRPSLDRVKNELGYVKGNVNVISYLANRIKNNSTLDQLKKVVAYYEENIS</sequence>
<dbReference type="AlphaFoldDB" id="A0A0E4BWP2"/>
<dbReference type="Gene3D" id="3.30.40.220">
    <property type="match status" value="1"/>
</dbReference>
<proteinExistence type="predicted"/>
<accession>A0A0E4BWP2</accession>
<gene>
    <name evidence="1" type="ORF">NK6_8704</name>
</gene>
<dbReference type="EMBL" id="AP014685">
    <property type="protein sequence ID" value="BAR61851.1"/>
    <property type="molecule type" value="Genomic_DNA"/>
</dbReference>
<name>A0A0E4BWP2_9BRAD</name>
<dbReference type="Proteomes" id="UP000063308">
    <property type="component" value="Chromosome"/>
</dbReference>
<organism evidence="1 2">
    <name type="scientific">Bradyrhizobium diazoefficiens</name>
    <dbReference type="NCBI Taxonomy" id="1355477"/>
    <lineage>
        <taxon>Bacteria</taxon>
        <taxon>Pseudomonadati</taxon>
        <taxon>Pseudomonadota</taxon>
        <taxon>Alphaproteobacteria</taxon>
        <taxon>Hyphomicrobiales</taxon>
        <taxon>Nitrobacteraceae</taxon>
        <taxon>Bradyrhizobium</taxon>
    </lineage>
</organism>
<reference evidence="1 2" key="1">
    <citation type="submission" date="2014-11" db="EMBL/GenBank/DDBJ databases">
        <title>Symbiosis island explosion on the genome of extra-slow-growing strains of soybean bradyrhizobia with massive insertion sequences.</title>
        <authorList>
            <person name="Iida T."/>
            <person name="Minamisawa K."/>
        </authorList>
    </citation>
    <scope>NUCLEOTIDE SEQUENCE [LARGE SCALE GENOMIC DNA]</scope>
    <source>
        <strain evidence="1 2">NK6</strain>
    </source>
</reference>
<evidence type="ECO:0000313" key="1">
    <source>
        <dbReference type="EMBL" id="BAR61851.1"/>
    </source>
</evidence>